<accession>A0A381ZJ91</accession>
<dbReference type="InterPro" id="IPR041698">
    <property type="entry name" value="Methyltransf_25"/>
</dbReference>
<name>A0A381ZJ91_9ZZZZ</name>
<dbReference type="PANTHER" id="PTHR43591">
    <property type="entry name" value="METHYLTRANSFERASE"/>
    <property type="match status" value="1"/>
</dbReference>
<dbReference type="CDD" id="cd02440">
    <property type="entry name" value="AdoMet_MTases"/>
    <property type="match status" value="1"/>
</dbReference>
<evidence type="ECO:0000313" key="2">
    <source>
        <dbReference type="EMBL" id="SVA89326.1"/>
    </source>
</evidence>
<organism evidence="2">
    <name type="scientific">marine metagenome</name>
    <dbReference type="NCBI Taxonomy" id="408172"/>
    <lineage>
        <taxon>unclassified sequences</taxon>
        <taxon>metagenomes</taxon>
        <taxon>ecological metagenomes</taxon>
    </lineage>
</organism>
<dbReference type="GO" id="GO:0008168">
    <property type="term" value="F:methyltransferase activity"/>
    <property type="evidence" value="ECO:0007669"/>
    <property type="project" value="TreeGrafter"/>
</dbReference>
<gene>
    <name evidence="2" type="ORF">METZ01_LOCUS142180</name>
</gene>
<dbReference type="SUPFAM" id="SSF53335">
    <property type="entry name" value="S-adenosyl-L-methionine-dependent methyltransferases"/>
    <property type="match status" value="1"/>
</dbReference>
<protein>
    <recommendedName>
        <fullName evidence="1">Methyltransferase domain-containing protein</fullName>
    </recommendedName>
</protein>
<dbReference type="AlphaFoldDB" id="A0A381ZJ91"/>
<feature type="domain" description="Methyltransferase" evidence="1">
    <location>
        <begin position="65"/>
        <end position="158"/>
    </location>
</feature>
<dbReference type="Gene3D" id="3.40.50.150">
    <property type="entry name" value="Vaccinia Virus protein VP39"/>
    <property type="match status" value="1"/>
</dbReference>
<dbReference type="Pfam" id="PF13649">
    <property type="entry name" value="Methyltransf_25"/>
    <property type="match status" value="1"/>
</dbReference>
<sequence>MKSLFFPPRNFRDELLDLDEAPYEEVRDSLSDVATVNRYLSGYRVLLHHAEKILRGHNIDRAFTVLDAATGSADQPIALAKLARKMGVPIQITAIDINAKMLKMAKDEIQQYPEIRLVQCDVLALPFKDNEFDFAINNLSLHHFSWDNAVAIIKAIYKSACLGFLINDLHRSRIAHTVIFLLTRIFTRNRLTRYDAPVSVMNAFTPSEFRQLAKQAEIENFEIYRHFPYRIAFLGQKK</sequence>
<evidence type="ECO:0000259" key="1">
    <source>
        <dbReference type="Pfam" id="PF13649"/>
    </source>
</evidence>
<dbReference type="PANTHER" id="PTHR43591:SF24">
    <property type="entry name" value="2-METHOXY-6-POLYPRENYL-1,4-BENZOQUINOL METHYLASE, MITOCHONDRIAL"/>
    <property type="match status" value="1"/>
</dbReference>
<dbReference type="EMBL" id="UINC01021546">
    <property type="protein sequence ID" value="SVA89326.1"/>
    <property type="molecule type" value="Genomic_DNA"/>
</dbReference>
<dbReference type="InterPro" id="IPR029063">
    <property type="entry name" value="SAM-dependent_MTases_sf"/>
</dbReference>
<reference evidence="2" key="1">
    <citation type="submission" date="2018-05" db="EMBL/GenBank/DDBJ databases">
        <authorList>
            <person name="Lanie J.A."/>
            <person name="Ng W.-L."/>
            <person name="Kazmierczak K.M."/>
            <person name="Andrzejewski T.M."/>
            <person name="Davidsen T.M."/>
            <person name="Wayne K.J."/>
            <person name="Tettelin H."/>
            <person name="Glass J.I."/>
            <person name="Rusch D."/>
            <person name="Podicherti R."/>
            <person name="Tsui H.-C.T."/>
            <person name="Winkler M.E."/>
        </authorList>
    </citation>
    <scope>NUCLEOTIDE SEQUENCE</scope>
</reference>
<proteinExistence type="predicted"/>